<keyword evidence="2" id="KW-1185">Reference proteome</keyword>
<accession>A0A9X6NCL3</accession>
<proteinExistence type="predicted"/>
<name>A0A9X6NCL3_HYPEX</name>
<gene>
    <name evidence="1" type="ORF">BV898_15235</name>
</gene>
<evidence type="ECO:0000313" key="2">
    <source>
        <dbReference type="Proteomes" id="UP000192578"/>
    </source>
</evidence>
<comment type="caution">
    <text evidence="1">The sequence shown here is derived from an EMBL/GenBank/DDBJ whole genome shotgun (WGS) entry which is preliminary data.</text>
</comment>
<dbReference type="Proteomes" id="UP000192578">
    <property type="component" value="Unassembled WGS sequence"/>
</dbReference>
<sequence length="93" mass="10668">MRIEVQEPVFIKANTGMICGGVNPRNIRRLRKFSRKLIGIETMWKNCTESWRNTRRFRPSGLVPKKHLEVSYGEPFKRDGIQGPGSFHGAIAL</sequence>
<dbReference type="AlphaFoldDB" id="A0A9X6NCL3"/>
<protein>
    <submittedName>
        <fullName evidence="1">Uncharacterized protein</fullName>
    </submittedName>
</protein>
<dbReference type="OrthoDB" id="6115262at2759"/>
<evidence type="ECO:0000313" key="1">
    <source>
        <dbReference type="EMBL" id="OWA50728.1"/>
    </source>
</evidence>
<dbReference type="EMBL" id="MTYJ01000201">
    <property type="protein sequence ID" value="OWA50728.1"/>
    <property type="molecule type" value="Genomic_DNA"/>
</dbReference>
<reference evidence="2" key="1">
    <citation type="submission" date="2017-01" db="EMBL/GenBank/DDBJ databases">
        <title>Comparative genomics of anhydrobiosis in the tardigrade Hypsibius dujardini.</title>
        <authorList>
            <person name="Yoshida Y."/>
            <person name="Koutsovoulos G."/>
            <person name="Laetsch D."/>
            <person name="Stevens L."/>
            <person name="Kumar S."/>
            <person name="Horikawa D."/>
            <person name="Ishino K."/>
            <person name="Komine S."/>
            <person name="Tomita M."/>
            <person name="Blaxter M."/>
            <person name="Arakawa K."/>
        </authorList>
    </citation>
    <scope>NUCLEOTIDE SEQUENCE [LARGE SCALE GENOMIC DNA]</scope>
    <source>
        <strain evidence="2">Z151</strain>
    </source>
</reference>
<organism evidence="1 2">
    <name type="scientific">Hypsibius exemplaris</name>
    <name type="common">Freshwater tardigrade</name>
    <dbReference type="NCBI Taxonomy" id="2072580"/>
    <lineage>
        <taxon>Eukaryota</taxon>
        <taxon>Metazoa</taxon>
        <taxon>Ecdysozoa</taxon>
        <taxon>Tardigrada</taxon>
        <taxon>Eutardigrada</taxon>
        <taxon>Parachela</taxon>
        <taxon>Hypsibioidea</taxon>
        <taxon>Hypsibiidae</taxon>
        <taxon>Hypsibius</taxon>
    </lineage>
</organism>